<dbReference type="GO" id="GO:0046872">
    <property type="term" value="F:metal ion binding"/>
    <property type="evidence" value="ECO:0007669"/>
    <property type="project" value="UniProtKB-KW"/>
</dbReference>
<dbReference type="Pfam" id="PF01761">
    <property type="entry name" value="DHQ_synthase"/>
    <property type="match status" value="1"/>
</dbReference>
<evidence type="ECO:0000256" key="2">
    <source>
        <dbReference type="ARBA" id="ARBA00001941"/>
    </source>
</evidence>
<evidence type="ECO:0000313" key="11">
    <source>
        <dbReference type="EMBL" id="OGF87141.1"/>
    </source>
</evidence>
<dbReference type="AlphaFoldDB" id="A0A1F5XI27"/>
<proteinExistence type="predicted"/>
<dbReference type="Gene3D" id="3.40.50.1970">
    <property type="match status" value="1"/>
</dbReference>
<evidence type="ECO:0000313" key="12">
    <source>
        <dbReference type="Proteomes" id="UP000177346"/>
    </source>
</evidence>
<dbReference type="Pfam" id="PF24621">
    <property type="entry name" value="DHQS_C"/>
    <property type="match status" value="1"/>
</dbReference>
<reference evidence="11 12" key="1">
    <citation type="journal article" date="2016" name="Nat. Commun.">
        <title>Thousands of microbial genomes shed light on interconnected biogeochemical processes in an aquifer system.</title>
        <authorList>
            <person name="Anantharaman K."/>
            <person name="Brown C.T."/>
            <person name="Hug L.A."/>
            <person name="Sharon I."/>
            <person name="Castelle C.J."/>
            <person name="Probst A.J."/>
            <person name="Thomas B.C."/>
            <person name="Singh A."/>
            <person name="Wilkins M.J."/>
            <person name="Karaoz U."/>
            <person name="Brodie E.L."/>
            <person name="Williams K.H."/>
            <person name="Hubbard S.S."/>
            <person name="Banfield J.F."/>
        </authorList>
    </citation>
    <scope>NUCLEOTIDE SEQUENCE [LARGE SCALE GENOMIC DNA]</scope>
</reference>
<sequence length="337" mass="37267">MQNPKILYSITLLNKLLKKKKHSAVYLVTSAKVVKKLGWAIKEIGVSRKNIILIPDGEAAKEWDELRKLLGKFADLKIDRRSIVIAFGGGSVGDVTGFASSVYLRGIKYVQMPTTLLAQVDSAHGGKTGINFLHYKNQIGSFYQPLAIVLDTRLLTHLPREQVIDGLGEIIKAGLIKDSSILALLKREKAATLMRSRRLKKIIEKSVQVKQYYVARDVKDTGIRQTLNFGHTVGHALELRHKISHGRAVLIGVLQELKISESLGVTPPSVRHNLIKLLDGLGVAVDQDFQFAWGAVLRDKKVGRGVISLPIVEKEGKSKLIRLDLNALKKTVLGISK</sequence>
<dbReference type="Gene3D" id="1.20.1090.10">
    <property type="entry name" value="Dehydroquinate synthase-like - alpha domain"/>
    <property type="match status" value="1"/>
</dbReference>
<dbReference type="PANTHER" id="PTHR43622:SF7">
    <property type="entry name" value="3-DEHYDROQUINATE SYNTHASE, CHLOROPLASTIC"/>
    <property type="match status" value="1"/>
</dbReference>
<evidence type="ECO:0000256" key="6">
    <source>
        <dbReference type="ARBA" id="ARBA00023141"/>
    </source>
</evidence>
<keyword evidence="8" id="KW-0170">Cobalt</keyword>
<keyword evidence="5" id="KW-0520">NAD</keyword>
<dbReference type="CDD" id="cd08195">
    <property type="entry name" value="DHQS"/>
    <property type="match status" value="1"/>
</dbReference>
<dbReference type="PANTHER" id="PTHR43622">
    <property type="entry name" value="3-DEHYDROQUINATE SYNTHASE"/>
    <property type="match status" value="1"/>
</dbReference>
<keyword evidence="4" id="KW-0479">Metal-binding</keyword>
<dbReference type="GO" id="GO:0009073">
    <property type="term" value="P:aromatic amino acid family biosynthetic process"/>
    <property type="evidence" value="ECO:0007669"/>
    <property type="project" value="UniProtKB-KW"/>
</dbReference>
<keyword evidence="3" id="KW-0028">Amino-acid biosynthesis</keyword>
<accession>A0A1F5XI27</accession>
<dbReference type="EMBL" id="MFIF01000008">
    <property type="protein sequence ID" value="OGF87141.1"/>
    <property type="molecule type" value="Genomic_DNA"/>
</dbReference>
<keyword evidence="6" id="KW-0057">Aromatic amino acid biosynthesis</keyword>
<dbReference type="InterPro" id="IPR050071">
    <property type="entry name" value="Dehydroquinate_synthase"/>
</dbReference>
<evidence type="ECO:0000256" key="3">
    <source>
        <dbReference type="ARBA" id="ARBA00022605"/>
    </source>
</evidence>
<gene>
    <name evidence="11" type="ORF">A3B19_01795</name>
</gene>
<name>A0A1F5XI27_9BACT</name>
<evidence type="ECO:0000256" key="5">
    <source>
        <dbReference type="ARBA" id="ARBA00023027"/>
    </source>
</evidence>
<evidence type="ECO:0000259" key="10">
    <source>
        <dbReference type="Pfam" id="PF24621"/>
    </source>
</evidence>
<feature type="domain" description="3-dehydroquinate synthase N-terminal" evidence="9">
    <location>
        <begin position="52"/>
        <end position="163"/>
    </location>
</feature>
<feature type="domain" description="3-dehydroquinate synthase C-terminal" evidence="10">
    <location>
        <begin position="166"/>
        <end position="302"/>
    </location>
</feature>
<evidence type="ECO:0000256" key="7">
    <source>
        <dbReference type="ARBA" id="ARBA00023239"/>
    </source>
</evidence>
<dbReference type="InterPro" id="IPR056179">
    <property type="entry name" value="DHQS_C"/>
</dbReference>
<organism evidence="11 12">
    <name type="scientific">Candidatus Giovannonibacteria bacterium RIFCSPLOWO2_01_FULL_46_32</name>
    <dbReference type="NCBI Taxonomy" id="1798353"/>
    <lineage>
        <taxon>Bacteria</taxon>
        <taxon>Candidatus Giovannoniibacteriota</taxon>
    </lineage>
</organism>
<evidence type="ECO:0000256" key="8">
    <source>
        <dbReference type="ARBA" id="ARBA00023285"/>
    </source>
</evidence>
<dbReference type="PIRSF" id="PIRSF001455">
    <property type="entry name" value="DHQ_synth"/>
    <property type="match status" value="1"/>
</dbReference>
<dbReference type="GO" id="GO:0003856">
    <property type="term" value="F:3-dehydroquinate synthase activity"/>
    <property type="evidence" value="ECO:0007669"/>
    <property type="project" value="TreeGrafter"/>
</dbReference>
<keyword evidence="7" id="KW-0456">Lyase</keyword>
<dbReference type="GO" id="GO:0008652">
    <property type="term" value="P:amino acid biosynthetic process"/>
    <property type="evidence" value="ECO:0007669"/>
    <property type="project" value="UniProtKB-KW"/>
</dbReference>
<dbReference type="Proteomes" id="UP000177346">
    <property type="component" value="Unassembled WGS sequence"/>
</dbReference>
<dbReference type="SUPFAM" id="SSF56796">
    <property type="entry name" value="Dehydroquinate synthase-like"/>
    <property type="match status" value="1"/>
</dbReference>
<comment type="caution">
    <text evidence="11">The sequence shown here is derived from an EMBL/GenBank/DDBJ whole genome shotgun (WGS) entry which is preliminary data.</text>
</comment>
<evidence type="ECO:0000259" key="9">
    <source>
        <dbReference type="Pfam" id="PF01761"/>
    </source>
</evidence>
<dbReference type="InterPro" id="IPR030963">
    <property type="entry name" value="DHQ_synth_fam"/>
</dbReference>
<comment type="cofactor">
    <cofactor evidence="2">
        <name>Co(2+)</name>
        <dbReference type="ChEBI" id="CHEBI:48828"/>
    </cofactor>
</comment>
<comment type="cofactor">
    <cofactor evidence="1">
        <name>NAD(+)</name>
        <dbReference type="ChEBI" id="CHEBI:57540"/>
    </cofactor>
</comment>
<evidence type="ECO:0000256" key="4">
    <source>
        <dbReference type="ARBA" id="ARBA00022723"/>
    </source>
</evidence>
<evidence type="ECO:0000256" key="1">
    <source>
        <dbReference type="ARBA" id="ARBA00001911"/>
    </source>
</evidence>
<protein>
    <submittedName>
        <fullName evidence="11">Uncharacterized protein</fullName>
    </submittedName>
</protein>
<dbReference type="InterPro" id="IPR030960">
    <property type="entry name" value="DHQS/DOIS_N"/>
</dbReference>